<keyword evidence="2" id="KW-1185">Reference proteome</keyword>
<evidence type="ECO:0000313" key="1">
    <source>
        <dbReference type="EMBL" id="QRC93867.1"/>
    </source>
</evidence>
<proteinExistence type="predicted"/>
<dbReference type="EMBL" id="CP069026">
    <property type="protein sequence ID" value="QRC93867.1"/>
    <property type="molecule type" value="Genomic_DNA"/>
</dbReference>
<evidence type="ECO:0000313" key="2">
    <source>
        <dbReference type="Proteomes" id="UP000663193"/>
    </source>
</evidence>
<accession>A0A7U2HZK0</accession>
<dbReference type="VEuPathDB" id="FungiDB:JI435_404660"/>
<sequence length="62" mass="7100">MHRVCHGGGTIRSMLELSISFCMTLRPGQHMPYLKVNGSMPRELPSPHMKWFLGHAFGLWHP</sequence>
<organism evidence="1 2">
    <name type="scientific">Phaeosphaeria nodorum (strain SN15 / ATCC MYA-4574 / FGSC 10173)</name>
    <name type="common">Glume blotch fungus</name>
    <name type="synonym">Parastagonospora nodorum</name>
    <dbReference type="NCBI Taxonomy" id="321614"/>
    <lineage>
        <taxon>Eukaryota</taxon>
        <taxon>Fungi</taxon>
        <taxon>Dikarya</taxon>
        <taxon>Ascomycota</taxon>
        <taxon>Pezizomycotina</taxon>
        <taxon>Dothideomycetes</taxon>
        <taxon>Pleosporomycetidae</taxon>
        <taxon>Pleosporales</taxon>
        <taxon>Pleosporineae</taxon>
        <taxon>Phaeosphaeriaceae</taxon>
        <taxon>Parastagonospora</taxon>
    </lineage>
</organism>
<gene>
    <name evidence="1" type="ORF">JI435_404660</name>
</gene>
<dbReference type="Proteomes" id="UP000663193">
    <property type="component" value="Chromosome 4"/>
</dbReference>
<name>A0A7U2HZK0_PHANO</name>
<dbReference type="AlphaFoldDB" id="A0A7U2HZK0"/>
<protein>
    <submittedName>
        <fullName evidence="1">Uncharacterized protein</fullName>
    </submittedName>
</protein>
<reference evidence="2" key="1">
    <citation type="journal article" date="2021" name="BMC Genomics">
        <title>Chromosome-level genome assembly and manually-curated proteome of model necrotroph Parastagonospora nodorum Sn15 reveals a genome-wide trove of candidate effector homologs, and redundancy of virulence-related functions within an accessory chromosome.</title>
        <authorList>
            <person name="Bertazzoni S."/>
            <person name="Jones D.A.B."/>
            <person name="Phan H.T."/>
            <person name="Tan K.-C."/>
            <person name="Hane J.K."/>
        </authorList>
    </citation>
    <scope>NUCLEOTIDE SEQUENCE [LARGE SCALE GENOMIC DNA]</scope>
    <source>
        <strain evidence="2">SN15 / ATCC MYA-4574 / FGSC 10173)</strain>
    </source>
</reference>